<dbReference type="AlphaFoldDB" id="A0A9Q1CP57"/>
<feature type="region of interest" description="Disordered" evidence="1">
    <location>
        <begin position="151"/>
        <end position="214"/>
    </location>
</feature>
<keyword evidence="3" id="KW-1185">Reference proteome</keyword>
<evidence type="ECO:0000313" key="2">
    <source>
        <dbReference type="EMBL" id="KAJ8048836.1"/>
    </source>
</evidence>
<protein>
    <submittedName>
        <fullName evidence="2">Uncharacterized protein</fullName>
    </submittedName>
</protein>
<proteinExistence type="predicted"/>
<accession>A0A9Q1CP57</accession>
<gene>
    <name evidence="2" type="ORF">HOLleu_01308</name>
</gene>
<name>A0A9Q1CP57_HOLLE</name>
<feature type="compositionally biased region" description="Basic and acidic residues" evidence="1">
    <location>
        <begin position="151"/>
        <end position="163"/>
    </location>
</feature>
<dbReference type="EMBL" id="JAIZAY010000001">
    <property type="protein sequence ID" value="KAJ8048836.1"/>
    <property type="molecule type" value="Genomic_DNA"/>
</dbReference>
<feature type="compositionally biased region" description="Low complexity" evidence="1">
    <location>
        <begin position="164"/>
        <end position="173"/>
    </location>
</feature>
<sequence>MSCWHRYLHYSQNGVPKRYEVLLEGSIQEPIAEHYQERGLVVQEKDFMDMPKEEEEIMLAALEKVERLERARKQQAAFREKCGHIVGLWNERCAYWKNAGMSGRSTASLLHCEEKDFMDMSKEEEEIMLAALEKVERLERARKQQAAFREKWAARQQTEHSEEVGVAGEPAAANQSSPDDEGVTRKRGKPGNESDVSSEGGEEQQNAARESEPN</sequence>
<comment type="caution">
    <text evidence="2">The sequence shown here is derived from an EMBL/GenBank/DDBJ whole genome shotgun (WGS) entry which is preliminary data.</text>
</comment>
<evidence type="ECO:0000313" key="3">
    <source>
        <dbReference type="Proteomes" id="UP001152320"/>
    </source>
</evidence>
<dbReference type="Proteomes" id="UP001152320">
    <property type="component" value="Chromosome 1"/>
</dbReference>
<evidence type="ECO:0000256" key="1">
    <source>
        <dbReference type="SAM" id="MobiDB-lite"/>
    </source>
</evidence>
<organism evidence="2 3">
    <name type="scientific">Holothuria leucospilota</name>
    <name type="common">Black long sea cucumber</name>
    <name type="synonym">Mertensiothuria leucospilota</name>
    <dbReference type="NCBI Taxonomy" id="206669"/>
    <lineage>
        <taxon>Eukaryota</taxon>
        <taxon>Metazoa</taxon>
        <taxon>Echinodermata</taxon>
        <taxon>Eleutherozoa</taxon>
        <taxon>Echinozoa</taxon>
        <taxon>Holothuroidea</taxon>
        <taxon>Aspidochirotacea</taxon>
        <taxon>Aspidochirotida</taxon>
        <taxon>Holothuriidae</taxon>
        <taxon>Holothuria</taxon>
    </lineage>
</organism>
<reference evidence="2" key="1">
    <citation type="submission" date="2021-10" db="EMBL/GenBank/DDBJ databases">
        <title>Tropical sea cucumber genome reveals ecological adaptation and Cuvierian tubules defense mechanism.</title>
        <authorList>
            <person name="Chen T."/>
        </authorList>
    </citation>
    <scope>NUCLEOTIDE SEQUENCE</scope>
    <source>
        <strain evidence="2">Nanhai2018</strain>
        <tissue evidence="2">Muscle</tissue>
    </source>
</reference>